<evidence type="ECO:0000313" key="3">
    <source>
        <dbReference type="Proteomes" id="UP000591131"/>
    </source>
</evidence>
<name>A0A7J6KW67_PERCH</name>
<sequence length="509" mass="56242">MKYIDTDAVKFMRDNLLVLEDARKDAEVRMYEYLDLWRIRQEKNLERMAKTNDRVYVPKLFDIVFTSKSPPHRIGHHLDTIWSGPHTVTALKGSSMVEVTNGIIFPGLGRVTVDEDENKVKVPVEYGHQEVFALKNIIHAAALQGVVYEYLDRGSRVYLDADGALKEFKLQDGDSDGKQVEMARKKTELKMLAKEADKSEGLEPPMDGPLPPGIIPEDEDAEDEGSVQLPPGIDPDSPVEEGSSDSSEDIGEKDEVKVDVQYVREQLGYGQGLCFGKFLRCNPPKGSIVISIGESYVGLAMVIDDDDGDDEKILIQPMKVELFGGCISVQKVNNEDLFNSDLSSVVYVSPGSHHWTRRRSKSSSDWYGNWSGNDGSTSKANDGGQTTPQQPKAIVEQPKWDTPKPSAEGITKDPVVTEPNDPVVANPIDTKDDTPKEVDSAKVKESQVLPSVSKDSQASPIVDEVKSVLLSDEFKAMFANSQRRSSKKKKSKKAKCSKDVSSSSSSDEE</sequence>
<feature type="region of interest" description="Disordered" evidence="1">
    <location>
        <begin position="353"/>
        <end position="460"/>
    </location>
</feature>
<dbReference type="AlphaFoldDB" id="A0A7J6KW67"/>
<protein>
    <submittedName>
        <fullName evidence="2">Uncharacterized protein</fullName>
    </submittedName>
</protein>
<feature type="compositionally biased region" description="Basic and acidic residues" evidence="1">
    <location>
        <begin position="429"/>
        <end position="445"/>
    </location>
</feature>
<comment type="caution">
    <text evidence="2">The sequence shown here is derived from an EMBL/GenBank/DDBJ whole genome shotgun (WGS) entry which is preliminary data.</text>
</comment>
<gene>
    <name evidence="2" type="ORF">FOL47_000605</name>
</gene>
<feature type="compositionally biased region" description="Polar residues" evidence="1">
    <location>
        <begin position="448"/>
        <end position="459"/>
    </location>
</feature>
<feature type="region of interest" description="Disordered" evidence="1">
    <location>
        <begin position="480"/>
        <end position="509"/>
    </location>
</feature>
<evidence type="ECO:0000256" key="1">
    <source>
        <dbReference type="SAM" id="MobiDB-lite"/>
    </source>
</evidence>
<feature type="compositionally biased region" description="Basic residues" evidence="1">
    <location>
        <begin position="484"/>
        <end position="495"/>
    </location>
</feature>
<feature type="region of interest" description="Disordered" evidence="1">
    <location>
        <begin position="195"/>
        <end position="255"/>
    </location>
</feature>
<accession>A0A7J6KW67</accession>
<dbReference type="EMBL" id="JAAPAO010001108">
    <property type="protein sequence ID" value="KAF4651167.1"/>
    <property type="molecule type" value="Genomic_DNA"/>
</dbReference>
<feature type="compositionally biased region" description="Low complexity" evidence="1">
    <location>
        <begin position="499"/>
        <end position="509"/>
    </location>
</feature>
<feature type="compositionally biased region" description="Acidic residues" evidence="1">
    <location>
        <begin position="216"/>
        <end position="225"/>
    </location>
</feature>
<dbReference type="Proteomes" id="UP000591131">
    <property type="component" value="Unassembled WGS sequence"/>
</dbReference>
<evidence type="ECO:0000313" key="2">
    <source>
        <dbReference type="EMBL" id="KAF4651167.1"/>
    </source>
</evidence>
<organism evidence="2 3">
    <name type="scientific">Perkinsus chesapeaki</name>
    <name type="common">Clam parasite</name>
    <name type="synonym">Perkinsus andrewsi</name>
    <dbReference type="NCBI Taxonomy" id="330153"/>
    <lineage>
        <taxon>Eukaryota</taxon>
        <taxon>Sar</taxon>
        <taxon>Alveolata</taxon>
        <taxon>Perkinsozoa</taxon>
        <taxon>Perkinsea</taxon>
        <taxon>Perkinsida</taxon>
        <taxon>Perkinsidae</taxon>
        <taxon>Perkinsus</taxon>
    </lineage>
</organism>
<keyword evidence="3" id="KW-1185">Reference proteome</keyword>
<feature type="compositionally biased region" description="Acidic residues" evidence="1">
    <location>
        <begin position="237"/>
        <end position="252"/>
    </location>
</feature>
<proteinExistence type="predicted"/>
<feature type="compositionally biased region" description="Polar residues" evidence="1">
    <location>
        <begin position="363"/>
        <end position="390"/>
    </location>
</feature>
<dbReference type="OrthoDB" id="10552620at2759"/>
<reference evidence="2 3" key="1">
    <citation type="submission" date="2020-04" db="EMBL/GenBank/DDBJ databases">
        <title>Perkinsus chesapeaki whole genome sequence.</title>
        <authorList>
            <person name="Bogema D.R."/>
        </authorList>
    </citation>
    <scope>NUCLEOTIDE SEQUENCE [LARGE SCALE GENOMIC DNA]</scope>
    <source>
        <strain evidence="2">ATCC PRA-425</strain>
    </source>
</reference>